<feature type="domain" description="Potassium channel" evidence="2">
    <location>
        <begin position="209"/>
        <end position="270"/>
    </location>
</feature>
<name>A0A0N8KQT0_9EURY</name>
<dbReference type="Gene3D" id="2.160.20.80">
    <property type="entry name" value="E3 ubiquitin-protein ligase SopA"/>
    <property type="match status" value="1"/>
</dbReference>
<protein>
    <submittedName>
        <fullName evidence="3">Pentapeptide repeats (8 copies)</fullName>
    </submittedName>
</protein>
<keyword evidence="1" id="KW-0472">Membrane</keyword>
<reference evidence="3 4" key="1">
    <citation type="submission" date="2015-09" db="EMBL/GenBank/DDBJ databases">
        <title>A metagenomics-based metabolic model of nitrate-dependent anaerobic oxidation of methane by Methanoperedens-like archaea.</title>
        <authorList>
            <person name="Arshad A."/>
            <person name="Speth D.R."/>
            <person name="De Graaf R.M."/>
            <person name="Op Den Camp H.J."/>
            <person name="Jetten M.S."/>
            <person name="Welte C.U."/>
        </authorList>
    </citation>
    <scope>NUCLEOTIDE SEQUENCE [LARGE SCALE GENOMIC DNA]</scope>
</reference>
<dbReference type="Pfam" id="PF13576">
    <property type="entry name" value="Pentapeptide_3"/>
    <property type="match status" value="1"/>
</dbReference>
<feature type="transmembrane region" description="Helical" evidence="1">
    <location>
        <begin position="214"/>
        <end position="237"/>
    </location>
</feature>
<keyword evidence="1" id="KW-0812">Transmembrane</keyword>
<dbReference type="InterPro" id="IPR001646">
    <property type="entry name" value="5peptide_repeat"/>
</dbReference>
<sequence>FNGQWANFNGANFTGNVVFIDVNFNSADFTGATFSGNADFTGAKFNKVYFYNAKFNKVILNESDYTTMIGSFSPFQDTLVFNDATYIKLMKNFKDNGQFDDADVVVYKYRQIKQESKKGVSWLWDEIQRLIYGYGTKPENSLLAGLITIFLFSYSFERNSDQIRIQWDVFFKKSIRIIYKIVPSWFFDKFILLANKIPPNRIYEKFKLTLKKCLYYLTPTWDGFYYSWITFITVGYIDTKINRQRLATMVEGLLGWLILSLFIVSLANQIIKQ</sequence>
<dbReference type="Proteomes" id="UP000050360">
    <property type="component" value="Unassembled WGS sequence"/>
</dbReference>
<feature type="non-terminal residue" evidence="3">
    <location>
        <position position="1"/>
    </location>
</feature>
<accession>A0A0N8KQT0</accession>
<evidence type="ECO:0000259" key="2">
    <source>
        <dbReference type="Pfam" id="PF07885"/>
    </source>
</evidence>
<organism evidence="3 4">
    <name type="scientific">Candidatus Methanoperedens nitratireducens</name>
    <dbReference type="NCBI Taxonomy" id="1392998"/>
    <lineage>
        <taxon>Archaea</taxon>
        <taxon>Methanobacteriati</taxon>
        <taxon>Methanobacteriota</taxon>
        <taxon>Stenosarchaea group</taxon>
        <taxon>Methanomicrobia</taxon>
        <taxon>Methanosarcinales</taxon>
        <taxon>ANME-2 cluster</taxon>
        <taxon>Candidatus Methanoperedentaceae</taxon>
        <taxon>Candidatus Methanoperedens</taxon>
    </lineage>
</organism>
<comment type="caution">
    <text evidence="3">The sequence shown here is derived from an EMBL/GenBank/DDBJ whole genome shotgun (WGS) entry which is preliminary data.</text>
</comment>
<dbReference type="SUPFAM" id="SSF141571">
    <property type="entry name" value="Pentapeptide repeat-like"/>
    <property type="match status" value="1"/>
</dbReference>
<evidence type="ECO:0000313" key="3">
    <source>
        <dbReference type="EMBL" id="KPQ42994.1"/>
    </source>
</evidence>
<dbReference type="Gene3D" id="1.10.287.70">
    <property type="match status" value="1"/>
</dbReference>
<evidence type="ECO:0000256" key="1">
    <source>
        <dbReference type="SAM" id="Phobius"/>
    </source>
</evidence>
<dbReference type="InterPro" id="IPR013099">
    <property type="entry name" value="K_chnl_dom"/>
</dbReference>
<feature type="transmembrane region" description="Helical" evidence="1">
    <location>
        <begin position="249"/>
        <end position="271"/>
    </location>
</feature>
<gene>
    <name evidence="3" type="ORF">MPEBLZ_02425</name>
</gene>
<evidence type="ECO:0000313" key="4">
    <source>
        <dbReference type="Proteomes" id="UP000050360"/>
    </source>
</evidence>
<dbReference type="EMBL" id="LKCM01000187">
    <property type="protein sequence ID" value="KPQ42994.1"/>
    <property type="molecule type" value="Genomic_DNA"/>
</dbReference>
<keyword evidence="1" id="KW-1133">Transmembrane helix</keyword>
<dbReference type="Pfam" id="PF07885">
    <property type="entry name" value="Ion_trans_2"/>
    <property type="match status" value="1"/>
</dbReference>
<dbReference type="SUPFAM" id="SSF81324">
    <property type="entry name" value="Voltage-gated potassium channels"/>
    <property type="match status" value="1"/>
</dbReference>
<proteinExistence type="predicted"/>
<dbReference type="AlphaFoldDB" id="A0A0N8KQT0"/>